<evidence type="ECO:0000259" key="11">
    <source>
        <dbReference type="Pfam" id="PF23936"/>
    </source>
</evidence>
<dbReference type="PIRSF" id="PIRSF017233">
    <property type="entry name" value="IKAP"/>
    <property type="match status" value="1"/>
</dbReference>
<evidence type="ECO:0000256" key="2">
    <source>
        <dbReference type="ARBA" id="ARBA00006086"/>
    </source>
</evidence>
<evidence type="ECO:0000256" key="5">
    <source>
        <dbReference type="PIRNR" id="PIRNR017233"/>
    </source>
</evidence>
<feature type="domain" description="ELP1 first N-terminal beta-propeller" evidence="7">
    <location>
        <begin position="136"/>
        <end position="291"/>
    </location>
</feature>
<dbReference type="GO" id="GO:0002926">
    <property type="term" value="P:tRNA wobble base 5-methoxycarbonylmethyl-2-thiouridinylation"/>
    <property type="evidence" value="ECO:0007669"/>
    <property type="project" value="TreeGrafter"/>
</dbReference>
<keyword evidence="13" id="KW-1185">Reference proteome</keyword>
<keyword evidence="5" id="KW-0539">Nucleus</keyword>
<dbReference type="InterPro" id="IPR006849">
    <property type="entry name" value="Elp1"/>
</dbReference>
<comment type="function">
    <text evidence="5">Component of the elongator complex which is required for multiple tRNA modifications, including mcm5U (5-methoxycarbonylmethyl uridine), mcm5s2U (5-methoxycarbonylmethyl-2-thiouridine), and ncm5U (5-carbamoylmethyl uridine). The elongator complex catalyzes formation of carboxymethyluridine in the wobble base at position 34 in tRNAs.</text>
</comment>
<keyword evidence="3 5" id="KW-0963">Cytoplasm</keyword>
<dbReference type="GO" id="GO:0033588">
    <property type="term" value="C:elongator holoenzyme complex"/>
    <property type="evidence" value="ECO:0007669"/>
    <property type="project" value="InterPro"/>
</dbReference>
<dbReference type="EMBL" id="CAJVCH010175775">
    <property type="protein sequence ID" value="CAG7729237.1"/>
    <property type="molecule type" value="Genomic_DNA"/>
</dbReference>
<comment type="similarity">
    <text evidence="2 5">Belongs to the ELP1/IKA1 family.</text>
</comment>
<evidence type="ECO:0000259" key="7">
    <source>
        <dbReference type="Pfam" id="PF04762"/>
    </source>
</evidence>
<evidence type="ECO:0000259" key="9">
    <source>
        <dbReference type="Pfam" id="PF23878"/>
    </source>
</evidence>
<evidence type="ECO:0000259" key="10">
    <source>
        <dbReference type="Pfam" id="PF23925"/>
    </source>
</evidence>
<feature type="compositionally biased region" description="Low complexity" evidence="6">
    <location>
        <begin position="1073"/>
        <end position="1093"/>
    </location>
</feature>
<protein>
    <recommendedName>
        <fullName evidence="5">Elongator complex protein 1</fullName>
    </recommendedName>
</protein>
<dbReference type="OrthoDB" id="40048at2759"/>
<organism evidence="12 13">
    <name type="scientific">Allacma fusca</name>
    <dbReference type="NCBI Taxonomy" id="39272"/>
    <lineage>
        <taxon>Eukaryota</taxon>
        <taxon>Metazoa</taxon>
        <taxon>Ecdysozoa</taxon>
        <taxon>Arthropoda</taxon>
        <taxon>Hexapoda</taxon>
        <taxon>Collembola</taxon>
        <taxon>Symphypleona</taxon>
        <taxon>Sminthuridae</taxon>
        <taxon>Allacma</taxon>
    </lineage>
</organism>
<dbReference type="InterPro" id="IPR056165">
    <property type="entry name" value="Beta-prop_ELP1_2nd"/>
</dbReference>
<evidence type="ECO:0000259" key="8">
    <source>
        <dbReference type="Pfam" id="PF23797"/>
    </source>
</evidence>
<dbReference type="GO" id="GO:0000049">
    <property type="term" value="F:tRNA binding"/>
    <property type="evidence" value="ECO:0007669"/>
    <property type="project" value="TreeGrafter"/>
</dbReference>
<dbReference type="InterPro" id="IPR056166">
    <property type="entry name" value="TPR_ELP1"/>
</dbReference>
<reference evidence="12" key="1">
    <citation type="submission" date="2021-06" db="EMBL/GenBank/DDBJ databases">
        <authorList>
            <person name="Hodson N. C."/>
            <person name="Mongue J. A."/>
            <person name="Jaron S. K."/>
        </authorList>
    </citation>
    <scope>NUCLEOTIDE SEQUENCE</scope>
</reference>
<dbReference type="Pfam" id="PF23878">
    <property type="entry name" value="TPR_ELP1"/>
    <property type="match status" value="1"/>
</dbReference>
<accession>A0A8J2JZ47</accession>
<keyword evidence="4" id="KW-0819">tRNA processing</keyword>
<gene>
    <name evidence="12" type="ORF">AFUS01_LOCUS17968</name>
</gene>
<feature type="region of interest" description="Disordered" evidence="6">
    <location>
        <begin position="1073"/>
        <end position="1099"/>
    </location>
</feature>
<feature type="domain" description="ELP1 three-helical bundle" evidence="11">
    <location>
        <begin position="1036"/>
        <end position="1176"/>
    </location>
</feature>
<dbReference type="PANTHER" id="PTHR12747:SF0">
    <property type="entry name" value="ELONGATOR COMPLEX PROTEIN 1"/>
    <property type="match status" value="1"/>
</dbReference>
<evidence type="ECO:0000256" key="4">
    <source>
        <dbReference type="ARBA" id="ARBA00022694"/>
    </source>
</evidence>
<evidence type="ECO:0000256" key="6">
    <source>
        <dbReference type="SAM" id="MobiDB-lite"/>
    </source>
</evidence>
<sequence length="1211" mass="136157">MAVDRTEGDANGRRIIRISPGQTNVEELYVFSEQELELLHPLDRAVDAVYVSLTESIFLATNTGGFYQLALGSGVLEELFVAPSGISAFALSPDCRLLAVATKEDTLSLFALPDLELIITVELGPQRPEDSVDELYDIVIQWRHDSQYFGVNFFDGAARRVHVYDEAGKLFSASDESIVFSSKCLSWQPSGGLIATLGVSPSSSPNVTFLELNGLKRADFDPFEGRTSGDEKLPILEILWNANSDVLALKKEATVEMWVRSNYVWMCKKIIFPENTHDVKRSTILSASWDLEIPYRFHLITSDGAYLLYDFVFSVSTGNSDGSALAASINGTSIYCTPFRDCCAPPPTCRFQQNVDRCIQEVVVGNFWDGLLVVLTTGEIEFMKHSNASFDKVATLHCKSSEVNLQTCYNWIWPNKLQVACICNGNLLTFELSSTDFLNGNEELKDVTALTMELVSTLSVRAKMILPIFAKQNAAAQFILVQKRCGAILLQELCIMPNILLGRLPNSVHHVSVFTISEEISEHSLVVLGLDPLTHQLHSLHNKAALKLLNDCNSIFNFQNYLLATVSQGSLEVIDLKDIVDCHKNGAIPNDGLLKYSRKVEKGSVIVSCCWNRILEPSLTLQIIPRGNLETISPRPLIISSIDVLLKERKYNEVMIAMRRHRLDFNVLAEQIKNLVKNETKTEEEQTVLLKSILGAFLEDVKDSHTVVLMLTELGNTHGDCVQFMKDILQNKLFDVNPDVPANSTDRLVNPYLAVIAKLGLYEEALRSPLIVINDINREVVKSRIKFLGFYCENSEILYESALGTYDLNLTSLVADCLNKDPKEYLPILNEYQTLSSTKLKFAIDQKLKRYDKAVISLLQLPETSTEEVIKYVERYKVHQVAINYLTTKDLGNEDCRKLLDEVYCSYGAVFEELRKFPEAAICYSRGNNLQKCFDCHAKSGNWNAGVRCVKSMNSNDSDDMLQKLVRHLEDSKDYESAGEILENHLRNEPEAFRAFVKARNWDRAGRLAEANKLKEEYCKELKSVGGTLQDTCSALQAEIYKYVLRLQAVKALKEQQVIDGVDNDHFSDTESISTTTSIRSGMSSSMNSGKTTRSGKNSRKLKRKIFSLKEGSRFEDIAIIAHLWETCQRVQAEIKSDVESIVQALWTEDQDEVALTLIKSFDKLIHQANECVQQIWSSVLPPNEYLDMKYYIPPPGWSGNWTRCAIMTNV</sequence>
<evidence type="ECO:0000313" key="12">
    <source>
        <dbReference type="EMBL" id="CAG7729237.1"/>
    </source>
</evidence>
<comment type="caution">
    <text evidence="12">The sequence shown here is derived from an EMBL/GenBank/DDBJ whole genome shotgun (WGS) entry which is preliminary data.</text>
</comment>
<dbReference type="Pfam" id="PF23797">
    <property type="entry name" value="Beta-prop_ELP1_2nd"/>
    <property type="match status" value="1"/>
</dbReference>
<dbReference type="Proteomes" id="UP000708208">
    <property type="component" value="Unassembled WGS sequence"/>
</dbReference>
<dbReference type="Pfam" id="PF04762">
    <property type="entry name" value="Beta-prop_ELP1_1st"/>
    <property type="match status" value="1"/>
</dbReference>
<dbReference type="UniPathway" id="UPA00988"/>
<dbReference type="PANTHER" id="PTHR12747">
    <property type="entry name" value="ELONGATOR COMPLEX PROTEIN 1"/>
    <property type="match status" value="1"/>
</dbReference>
<dbReference type="Pfam" id="PF23936">
    <property type="entry name" value="HB_ELP1"/>
    <property type="match status" value="1"/>
</dbReference>
<evidence type="ECO:0000313" key="13">
    <source>
        <dbReference type="Proteomes" id="UP000708208"/>
    </source>
</evidence>
<feature type="domain" description="ELP1 N-terminal second beta-propeller" evidence="8">
    <location>
        <begin position="329"/>
        <end position="607"/>
    </location>
</feature>
<name>A0A8J2JZ47_9HEXA</name>
<dbReference type="InterPro" id="IPR056169">
    <property type="entry name" value="HB_ELP1"/>
</dbReference>
<dbReference type="GO" id="GO:0005829">
    <property type="term" value="C:cytosol"/>
    <property type="evidence" value="ECO:0007669"/>
    <property type="project" value="TreeGrafter"/>
</dbReference>
<evidence type="ECO:0000256" key="3">
    <source>
        <dbReference type="ARBA" id="ARBA00022490"/>
    </source>
</evidence>
<feature type="domain" description="ELP1 alpha-solenoid" evidence="10">
    <location>
        <begin position="635"/>
        <end position="831"/>
    </location>
</feature>
<comment type="subcellular location">
    <subcellularLocation>
        <location evidence="5">Cytoplasm</location>
    </subcellularLocation>
    <subcellularLocation>
        <location evidence="5">Nucleus</location>
    </subcellularLocation>
</comment>
<dbReference type="AlphaFoldDB" id="A0A8J2JZ47"/>
<feature type="domain" description="ELP1 TPR" evidence="9">
    <location>
        <begin position="841"/>
        <end position="1005"/>
    </location>
</feature>
<dbReference type="InterPro" id="IPR056164">
    <property type="entry name" value="Beta-prop_ELP1_1st"/>
</dbReference>
<dbReference type="Pfam" id="PF23925">
    <property type="entry name" value="A-sol_ELP1"/>
    <property type="match status" value="1"/>
</dbReference>
<comment type="pathway">
    <text evidence="1">tRNA modification; 5-methoxycarbonylmethyl-2-thiouridine-tRNA biosynthesis.</text>
</comment>
<dbReference type="InterPro" id="IPR056167">
    <property type="entry name" value="A-sol_ELP1"/>
</dbReference>
<evidence type="ECO:0000256" key="1">
    <source>
        <dbReference type="ARBA" id="ARBA00005043"/>
    </source>
</evidence>
<proteinExistence type="inferred from homology"/>